<sequence length="58" mass="6259">MMSFVAIQNWGGFEALFPGQPHPFRPLHPAPVVNALPRLTCQSGRAYRGPTSPSAAEP</sequence>
<accession>A0A2P9AWP4</accession>
<dbReference type="EMBL" id="FUIG01000092">
    <property type="protein sequence ID" value="SJM35575.1"/>
    <property type="molecule type" value="Genomic_DNA"/>
</dbReference>
<protein>
    <submittedName>
        <fullName evidence="1">Uncharacterized protein</fullName>
    </submittedName>
</protein>
<evidence type="ECO:0000313" key="1">
    <source>
        <dbReference type="EMBL" id="SJM35575.1"/>
    </source>
</evidence>
<proteinExistence type="predicted"/>
<name>A0A2P9AWP4_9HYPH</name>
<dbReference type="Proteomes" id="UP000245698">
    <property type="component" value="Unassembled WGS sequence"/>
</dbReference>
<organism evidence="1 2">
    <name type="scientific">Mesorhizobium delmotii</name>
    <dbReference type="NCBI Taxonomy" id="1631247"/>
    <lineage>
        <taxon>Bacteria</taxon>
        <taxon>Pseudomonadati</taxon>
        <taxon>Pseudomonadota</taxon>
        <taxon>Alphaproteobacteria</taxon>
        <taxon>Hyphomicrobiales</taxon>
        <taxon>Phyllobacteriaceae</taxon>
        <taxon>Mesorhizobium</taxon>
    </lineage>
</organism>
<evidence type="ECO:0000313" key="2">
    <source>
        <dbReference type="Proteomes" id="UP000245698"/>
    </source>
</evidence>
<keyword evidence="2" id="KW-1185">Reference proteome</keyword>
<dbReference type="AlphaFoldDB" id="A0A2P9AWP4"/>
<gene>
    <name evidence="1" type="ORF">BQ8482_80209</name>
</gene>
<reference evidence="2" key="1">
    <citation type="submission" date="2016-12" db="EMBL/GenBank/DDBJ databases">
        <authorList>
            <person name="Brunel B."/>
        </authorList>
    </citation>
    <scope>NUCLEOTIDE SEQUENCE [LARGE SCALE GENOMIC DNA]</scope>
</reference>